<keyword evidence="1" id="KW-1133">Transmembrane helix</keyword>
<keyword evidence="1" id="KW-0472">Membrane</keyword>
<feature type="transmembrane region" description="Helical" evidence="1">
    <location>
        <begin position="31"/>
        <end position="50"/>
    </location>
</feature>
<protein>
    <submittedName>
        <fullName evidence="2">Uncharacterized protein</fullName>
    </submittedName>
</protein>
<evidence type="ECO:0000313" key="3">
    <source>
        <dbReference type="Proteomes" id="UP001064106"/>
    </source>
</evidence>
<sequence length="96" mass="11133">SVYWQGVLLCLLFLAPPETWPQMPDHGVLCTSVLFLPSNLFIPACCISMLNNRTQFQRGHDHSRPVWVLWYALFRRLRVPEAERHLTAFLLGLGNR</sequence>
<comment type="caution">
    <text evidence="2">The sequence shown here is derived from an EMBL/GenBank/DDBJ whole genome shotgun (WGS) entry which is preliminary data.</text>
</comment>
<proteinExistence type="predicted"/>
<name>A0ABT2R5A9_9GAMM</name>
<organism evidence="2 3">
    <name type="scientific">Alloalcanivorax balearicus MACL04</name>
    <dbReference type="NCBI Taxonomy" id="1177182"/>
    <lineage>
        <taxon>Bacteria</taxon>
        <taxon>Pseudomonadati</taxon>
        <taxon>Pseudomonadota</taxon>
        <taxon>Gammaproteobacteria</taxon>
        <taxon>Oceanospirillales</taxon>
        <taxon>Alcanivoracaceae</taxon>
        <taxon>Alloalcanivorax</taxon>
    </lineage>
</organism>
<evidence type="ECO:0000313" key="2">
    <source>
        <dbReference type="EMBL" id="MCU5784957.1"/>
    </source>
</evidence>
<feature type="non-terminal residue" evidence="2">
    <location>
        <position position="1"/>
    </location>
</feature>
<gene>
    <name evidence="2" type="ORF">MA04_04257</name>
</gene>
<dbReference type="Proteomes" id="UP001064106">
    <property type="component" value="Unassembled WGS sequence"/>
</dbReference>
<keyword evidence="1" id="KW-0812">Transmembrane</keyword>
<evidence type="ECO:0000256" key="1">
    <source>
        <dbReference type="SAM" id="Phobius"/>
    </source>
</evidence>
<keyword evidence="3" id="KW-1185">Reference proteome</keyword>
<accession>A0ABT2R5A9</accession>
<dbReference type="EMBL" id="ARXS01000054">
    <property type="protein sequence ID" value="MCU5784957.1"/>
    <property type="molecule type" value="Genomic_DNA"/>
</dbReference>
<reference evidence="2" key="1">
    <citation type="submission" date="2012-09" db="EMBL/GenBank/DDBJ databases">
        <title>Genome Sequence of alkane-degrading Bacterium Alcanivorax balearicus MACL04.</title>
        <authorList>
            <person name="Lai Q."/>
            <person name="Shao Z."/>
        </authorList>
    </citation>
    <scope>NUCLEOTIDE SEQUENCE</scope>
    <source>
        <strain evidence="2">MACL04</strain>
    </source>
</reference>